<accession>A0ACB1A4V9</accession>
<evidence type="ECO:0000313" key="1">
    <source>
        <dbReference type="EMBL" id="CAK5085814.1"/>
    </source>
</evidence>
<gene>
    <name evidence="1" type="ORF">MENTE1834_LOCUS33279</name>
</gene>
<dbReference type="Proteomes" id="UP001497535">
    <property type="component" value="Unassembled WGS sequence"/>
</dbReference>
<comment type="caution">
    <text evidence="1">The sequence shown here is derived from an EMBL/GenBank/DDBJ whole genome shotgun (WGS) entry which is preliminary data.</text>
</comment>
<dbReference type="EMBL" id="CAVMJV010000058">
    <property type="protein sequence ID" value="CAK5085814.1"/>
    <property type="molecule type" value="Genomic_DNA"/>
</dbReference>
<keyword evidence="2" id="KW-1185">Reference proteome</keyword>
<evidence type="ECO:0000313" key="2">
    <source>
        <dbReference type="Proteomes" id="UP001497535"/>
    </source>
</evidence>
<name>A0ACB1A4V9_MELEN</name>
<protein>
    <submittedName>
        <fullName evidence="1">Uncharacterized protein</fullName>
    </submittedName>
</protein>
<sequence length="812" mass="89559">MEQRSIHRDHGDLHFFSNEESSSSNIPSNVYEYFQLVEDGKFPFFNNTQVHVSAMKNSAGETLLNAAARLGHHEIVERLVGDIDVEETDYDGWTALLNASHHGFADIVRTLLNAGASIENPDLMGWTSLMWACYKNRPEVVDVLIEFKAHVNIVGEEDGLTPLIIASGRGFVELVPKLLEAGAQVNTSDKFGSTALIWAARKGHLQIVQYLLNSGAELDAVGMQASSALMLATRGNYIPVVEALLAREPNVNIVDYNGLSALGIAAREGYTEIAASLLQSGAFVNTVDRFGNSILANAVRSGNINLVRMLLERHADVNAKDSEGRTPLHLAIDKNYSDIVLALLEKKPNLELKNRDGDTALLRAIKNRDVQVSQLLVSMGAKLSTTDNAGDNALHLALRARSRRLTQILLVNPSDSKLLYRPNKLGETPYSIDQESPQPILPTIFGPFGTEVIADVVCEPNLSLPLTIGLYAKWGSGKSILLSRIRNSMKSFSRTWLDGIELYWSWSLILIVLLISALITLLSAALFSIVQEGNELFFSLGVGLGMFLVFLCAYSFIYYGSEVRLWNGSISAARLLARTFARFKLMLSVLTLNAPTRGTEKEIHEKKLISPVSFLFADNHRLSFIGGEQALANIVQSLFHYGTLAVRLFTSFKQYQNAENSSKLQSICGIPVLLIILMFPLSLAISSLLFIQNQHLASSVFIAFSVISGTVLLYVLSIRLIINLVTTLDAFINSQTRLVIMVDGLDSCEQNKMVQLLDAFNLFFCSRQNAPFVVLLALDRNIVISTIQQNLRSSGSENEITGRDYLKNIVTM</sequence>
<reference evidence="1" key="1">
    <citation type="submission" date="2023-11" db="EMBL/GenBank/DDBJ databases">
        <authorList>
            <person name="Poullet M."/>
        </authorList>
    </citation>
    <scope>NUCLEOTIDE SEQUENCE</scope>
    <source>
        <strain evidence="1">E1834</strain>
    </source>
</reference>
<proteinExistence type="predicted"/>
<organism evidence="1 2">
    <name type="scientific">Meloidogyne enterolobii</name>
    <name type="common">Root-knot nematode worm</name>
    <name type="synonym">Meloidogyne mayaguensis</name>
    <dbReference type="NCBI Taxonomy" id="390850"/>
    <lineage>
        <taxon>Eukaryota</taxon>
        <taxon>Metazoa</taxon>
        <taxon>Ecdysozoa</taxon>
        <taxon>Nematoda</taxon>
        <taxon>Chromadorea</taxon>
        <taxon>Rhabditida</taxon>
        <taxon>Tylenchina</taxon>
        <taxon>Tylenchomorpha</taxon>
        <taxon>Tylenchoidea</taxon>
        <taxon>Meloidogynidae</taxon>
        <taxon>Meloidogyninae</taxon>
        <taxon>Meloidogyne</taxon>
    </lineage>
</organism>